<dbReference type="AlphaFoldDB" id="A5DU04"/>
<evidence type="ECO:0000256" key="7">
    <source>
        <dbReference type="SAM" id="MobiDB-lite"/>
    </source>
</evidence>
<dbReference type="PANTHER" id="PTHR21567">
    <property type="entry name" value="CLASP"/>
    <property type="match status" value="1"/>
</dbReference>
<proteinExistence type="inferred from homology"/>
<dbReference type="VEuPathDB" id="FungiDB:LELG_00840"/>
<accession>A5DU04</accession>
<dbReference type="GO" id="GO:0090307">
    <property type="term" value="P:mitotic spindle assembly"/>
    <property type="evidence" value="ECO:0007669"/>
    <property type="project" value="TreeGrafter"/>
</dbReference>
<feature type="compositionally biased region" description="Basic and acidic residues" evidence="7">
    <location>
        <begin position="567"/>
        <end position="578"/>
    </location>
</feature>
<feature type="compositionally biased region" description="Low complexity" evidence="7">
    <location>
        <begin position="645"/>
        <end position="717"/>
    </location>
</feature>
<evidence type="ECO:0000313" key="9">
    <source>
        <dbReference type="EMBL" id="EDK42662.1"/>
    </source>
</evidence>
<gene>
    <name evidence="9" type="ORF">LELG_00840</name>
</gene>
<keyword evidence="6" id="KW-0498">Mitosis</keyword>
<dbReference type="Pfam" id="PF12348">
    <property type="entry name" value="CLASP_N"/>
    <property type="match status" value="1"/>
</dbReference>
<dbReference type="GO" id="GO:0008017">
    <property type="term" value="F:microtubule binding"/>
    <property type="evidence" value="ECO:0007669"/>
    <property type="project" value="TreeGrafter"/>
</dbReference>
<keyword evidence="6" id="KW-0131">Cell cycle</keyword>
<dbReference type="Proteomes" id="UP000001996">
    <property type="component" value="Unassembled WGS sequence"/>
</dbReference>
<feature type="compositionally biased region" description="Basic and acidic residues" evidence="7">
    <location>
        <begin position="720"/>
        <end position="732"/>
    </location>
</feature>
<dbReference type="SUPFAM" id="SSF48371">
    <property type="entry name" value="ARM repeat"/>
    <property type="match status" value="1"/>
</dbReference>
<feature type="compositionally biased region" description="Polar residues" evidence="7">
    <location>
        <begin position="621"/>
        <end position="644"/>
    </location>
</feature>
<dbReference type="GO" id="GO:0060172">
    <property type="term" value="P:astral microtubule depolymerization"/>
    <property type="evidence" value="ECO:0007669"/>
    <property type="project" value="TreeGrafter"/>
</dbReference>
<dbReference type="SMART" id="SM01349">
    <property type="entry name" value="TOG"/>
    <property type="match status" value="1"/>
</dbReference>
<dbReference type="KEGG" id="lel:PVL30_000809"/>
<feature type="region of interest" description="Disordered" evidence="7">
    <location>
        <begin position="567"/>
        <end position="752"/>
    </location>
</feature>
<evidence type="ECO:0000256" key="4">
    <source>
        <dbReference type="ARBA" id="ARBA00022618"/>
    </source>
</evidence>
<dbReference type="GO" id="GO:0051301">
    <property type="term" value="P:cell division"/>
    <property type="evidence" value="ECO:0007669"/>
    <property type="project" value="UniProtKB-KW"/>
</dbReference>
<dbReference type="GO" id="GO:0005881">
    <property type="term" value="C:cytoplasmic microtubule"/>
    <property type="evidence" value="ECO:0007669"/>
    <property type="project" value="TreeGrafter"/>
</dbReference>
<dbReference type="GO" id="GO:1990023">
    <property type="term" value="C:mitotic spindle midzone"/>
    <property type="evidence" value="ECO:0007669"/>
    <property type="project" value="TreeGrafter"/>
</dbReference>
<keyword evidence="4" id="KW-0132">Cell division</keyword>
<dbReference type="eggNOG" id="ENOG502QT5T">
    <property type="taxonomic scope" value="Eukaryota"/>
</dbReference>
<dbReference type="STRING" id="379508.A5DU04"/>
<dbReference type="HOGENOM" id="CLU_277728_0_0_1"/>
<feature type="domain" description="TOG" evidence="8">
    <location>
        <begin position="302"/>
        <end position="550"/>
    </location>
</feature>
<evidence type="ECO:0000259" key="8">
    <source>
        <dbReference type="SMART" id="SM01349"/>
    </source>
</evidence>
<name>A5DU04_LODEL</name>
<dbReference type="GO" id="GO:0005876">
    <property type="term" value="C:spindle microtubule"/>
    <property type="evidence" value="ECO:0007669"/>
    <property type="project" value="TreeGrafter"/>
</dbReference>
<evidence type="ECO:0000256" key="6">
    <source>
        <dbReference type="ARBA" id="ARBA00022776"/>
    </source>
</evidence>
<evidence type="ECO:0000256" key="3">
    <source>
        <dbReference type="ARBA" id="ARBA00016012"/>
    </source>
</evidence>
<comment type="subcellular location">
    <subcellularLocation>
        <location evidence="1">Cytoplasm</location>
        <location evidence="1">Cytoskeleton</location>
        <location evidence="1">Spindle</location>
    </subcellularLocation>
</comment>
<dbReference type="GeneID" id="5235805"/>
<dbReference type="InterPro" id="IPR024395">
    <property type="entry name" value="CLASP_N_dom"/>
</dbReference>
<dbReference type="Gene3D" id="1.25.10.10">
    <property type="entry name" value="Leucine-rich Repeat Variant"/>
    <property type="match status" value="2"/>
</dbReference>
<dbReference type="PANTHER" id="PTHR21567:SF9">
    <property type="entry name" value="CLIP-ASSOCIATING PROTEIN"/>
    <property type="match status" value="1"/>
</dbReference>
<sequence length="1141" mass="127841">MSSTEFDAAKVLKAFEDNDTNTTTATTTHTIESKLQLIQSLKSQIKKYGIDLDDVPTFLKIITKGLDINELGILNVSFNSLYYLIRRISVQDRSGKILKDQSLYILPVLINRLGTSSSGIAKKALEDYWLNSPVEVENAVREIAFTTPNSNIFIEALRWIQQLVENIGFNFNTDLFTSDLVEALVRNQKNEDVVHAARDLIHAKSNIPNGEAHMKNLIEAVRKSSVQQRIKENILGNSLRPSTRVLSLETRESKVSKVYDTEKHKIQSQQLLKDGSDYYASRLEDLLSKLRYAIDTSIDALDIAGAEELYRIIESNEASFEEKETEFNWKQREKTIVQLRRFVRGNSSTQFFQDLLICLRGFAGAICKGALSLRTTLCTHSCELLKECAIILGEDFDTGAELVFPTLMKLCLSTKSITSMNAHMVIAALFANLPFHTRLVTRIISAMEERNYQPRSYSSIWLQILLLRHVQNSDFLSANNITQVAETADKLLIRLLKDANPKVRQEAKDCYWCYLKVFPQESEKLLNRLDPTTVKALARSQKELGPAATTVKPLAVKVNSRVSLKDHGFDDKVKETKKLNRPSSRQNTLDPTPRVASNPLPRTMRSTQGSFRMEKPVPKQNPVSSSGSSTKGALRSSSWGPRSLNNLNVNSYNNNNDNNNNNNNNNNNGNNDNNVAKSYNIGNNNNNNGNNDNNVAKSNNIGNNDNNTISSNIEINNTQERVRSKTEMDAKLSRISTAHPMPEPSSEIESNRVIPSSLSKSLPSNVTKLGLTNVETTLSQSKPIIDEDDSNPIDRLLYSNNPDELAQGVKLLMDALVENGDFSRSHRIKSRLRYIAERNADALKPLLTNSELIFAKTANLLSTDDLIRVCALIFHGSELKMFDLISSVVEAPDYFQSNLLLLAMTIDYPDIVGSHALKRQMSTFQNEITSLVLESLSIAMTKIAVTDLQYSDLLSELLRLVKVFKHTSMYELVKKLFCQLYTMSSERFMQSMEDVEDQVREEVELIVGADNTLVVGRNLNSAVFEFTQINPGKKTNVDTLDVIKTTKHNFNTSPNTIPKSSSNQDISNMNSGMETPSCSVPALTSNIPSRDNINNEAFKLKPANSTNTEIESLRPFKLAKSPSKGLSALSNEVYSEINRIR</sequence>
<organism evidence="9 10">
    <name type="scientific">Lodderomyces elongisporus (strain ATCC 11503 / CBS 2605 / JCM 1781 / NBRC 1676 / NRRL YB-4239)</name>
    <name type="common">Yeast</name>
    <name type="synonym">Saccharomyces elongisporus</name>
    <dbReference type="NCBI Taxonomy" id="379508"/>
    <lineage>
        <taxon>Eukaryota</taxon>
        <taxon>Fungi</taxon>
        <taxon>Dikarya</taxon>
        <taxon>Ascomycota</taxon>
        <taxon>Saccharomycotina</taxon>
        <taxon>Pichiomycetes</taxon>
        <taxon>Debaryomycetaceae</taxon>
        <taxon>Candida/Lodderomyces clade</taxon>
        <taxon>Lodderomyces</taxon>
    </lineage>
</organism>
<evidence type="ECO:0000256" key="5">
    <source>
        <dbReference type="ARBA" id="ARBA00022701"/>
    </source>
</evidence>
<dbReference type="OMA" id="AKECYWC"/>
<dbReference type="InterPro" id="IPR011989">
    <property type="entry name" value="ARM-like"/>
</dbReference>
<keyword evidence="5" id="KW-0493">Microtubule</keyword>
<dbReference type="InterPro" id="IPR034085">
    <property type="entry name" value="TOG"/>
</dbReference>
<protein>
    <recommendedName>
        <fullName evidence="3">Protein STU1</fullName>
    </recommendedName>
</protein>
<dbReference type="EMBL" id="CH981524">
    <property type="protein sequence ID" value="EDK42662.1"/>
    <property type="molecule type" value="Genomic_DNA"/>
</dbReference>
<evidence type="ECO:0000256" key="2">
    <source>
        <dbReference type="ARBA" id="ARBA00009549"/>
    </source>
</evidence>
<feature type="compositionally biased region" description="Polar residues" evidence="7">
    <location>
        <begin position="581"/>
        <end position="590"/>
    </location>
</feature>
<dbReference type="GO" id="GO:0005815">
    <property type="term" value="C:microtubule organizing center"/>
    <property type="evidence" value="ECO:0007669"/>
    <property type="project" value="TreeGrafter"/>
</dbReference>
<reference evidence="9 10" key="1">
    <citation type="journal article" date="2009" name="Nature">
        <title>Evolution of pathogenicity and sexual reproduction in eight Candida genomes.</title>
        <authorList>
            <person name="Butler G."/>
            <person name="Rasmussen M.D."/>
            <person name="Lin M.F."/>
            <person name="Santos M.A."/>
            <person name="Sakthikumar S."/>
            <person name="Munro C.A."/>
            <person name="Rheinbay E."/>
            <person name="Grabherr M."/>
            <person name="Forche A."/>
            <person name="Reedy J.L."/>
            <person name="Agrafioti I."/>
            <person name="Arnaud M.B."/>
            <person name="Bates S."/>
            <person name="Brown A.J."/>
            <person name="Brunke S."/>
            <person name="Costanzo M.C."/>
            <person name="Fitzpatrick D.A."/>
            <person name="de Groot P.W."/>
            <person name="Harris D."/>
            <person name="Hoyer L.L."/>
            <person name="Hube B."/>
            <person name="Klis F.M."/>
            <person name="Kodira C."/>
            <person name="Lennard N."/>
            <person name="Logue M.E."/>
            <person name="Martin R."/>
            <person name="Neiman A.M."/>
            <person name="Nikolaou E."/>
            <person name="Quail M.A."/>
            <person name="Quinn J."/>
            <person name="Santos M.C."/>
            <person name="Schmitzberger F.F."/>
            <person name="Sherlock G."/>
            <person name="Shah P."/>
            <person name="Silverstein K.A."/>
            <person name="Skrzypek M.S."/>
            <person name="Soll D."/>
            <person name="Staggs R."/>
            <person name="Stansfield I."/>
            <person name="Stumpf M.P."/>
            <person name="Sudbery P.E."/>
            <person name="Srikantha T."/>
            <person name="Zeng Q."/>
            <person name="Berman J."/>
            <person name="Berriman M."/>
            <person name="Heitman J."/>
            <person name="Gow N.A."/>
            <person name="Lorenz M.C."/>
            <person name="Birren B.W."/>
            <person name="Kellis M."/>
            <person name="Cuomo C.A."/>
        </authorList>
    </citation>
    <scope>NUCLEOTIDE SEQUENCE [LARGE SCALE GENOMIC DNA]</scope>
    <source>
        <strain evidence="10">ATCC 11503 / BCRC 21390 / CBS 2605 / JCM 1781 / NBRC 1676 / NRRL YB-4239</strain>
    </source>
</reference>
<dbReference type="InParanoid" id="A5DU04"/>
<comment type="similarity">
    <text evidence="2">Belongs to the CLASP family.</text>
</comment>
<evidence type="ECO:0000256" key="1">
    <source>
        <dbReference type="ARBA" id="ARBA00004186"/>
    </source>
</evidence>
<dbReference type="OrthoDB" id="46159at2759"/>
<evidence type="ECO:0000313" key="10">
    <source>
        <dbReference type="Proteomes" id="UP000001996"/>
    </source>
</evidence>
<keyword evidence="10" id="KW-1185">Reference proteome</keyword>
<dbReference type="InterPro" id="IPR016024">
    <property type="entry name" value="ARM-type_fold"/>
</dbReference>